<dbReference type="GO" id="GO:0000723">
    <property type="term" value="P:telomere maintenance"/>
    <property type="evidence" value="ECO:0007669"/>
    <property type="project" value="InterPro"/>
</dbReference>
<organism evidence="4 5">
    <name type="scientific">Caenorhabditis japonica</name>
    <dbReference type="NCBI Taxonomy" id="281687"/>
    <lineage>
        <taxon>Eukaryota</taxon>
        <taxon>Metazoa</taxon>
        <taxon>Ecdysozoa</taxon>
        <taxon>Nematoda</taxon>
        <taxon>Chromadorea</taxon>
        <taxon>Rhabditida</taxon>
        <taxon>Rhabditina</taxon>
        <taxon>Rhabditomorpha</taxon>
        <taxon>Rhabditoidea</taxon>
        <taxon>Rhabditidae</taxon>
        <taxon>Peloderinae</taxon>
        <taxon>Caenorhabditis</taxon>
    </lineage>
</organism>
<dbReference type="AlphaFoldDB" id="A0A8R1EPB8"/>
<feature type="domain" description="DNA helicase Pif1-like 2B" evidence="3">
    <location>
        <begin position="193"/>
        <end position="234"/>
    </location>
</feature>
<reference evidence="5" key="1">
    <citation type="submission" date="2010-08" db="EMBL/GenBank/DDBJ databases">
        <authorList>
            <consortium name="Caenorhabditis japonica Sequencing Consortium"/>
            <person name="Wilson R.K."/>
        </authorList>
    </citation>
    <scope>NUCLEOTIDE SEQUENCE [LARGE SCALE GENOMIC DNA]</scope>
    <source>
        <strain evidence="5">DF5081</strain>
    </source>
</reference>
<dbReference type="EnsemblMetazoa" id="CJA41175a.1">
    <property type="protein sequence ID" value="CJA41175a.1"/>
    <property type="gene ID" value="WBGene00217023"/>
</dbReference>
<evidence type="ECO:0000259" key="3">
    <source>
        <dbReference type="Pfam" id="PF21530"/>
    </source>
</evidence>
<dbReference type="GO" id="GO:0043139">
    <property type="term" value="F:5'-3' DNA helicase activity"/>
    <property type="evidence" value="ECO:0007669"/>
    <property type="project" value="UniProtKB-EC"/>
</dbReference>
<keyword evidence="1" id="KW-0378">Hydrolase</keyword>
<proteinExistence type="inferred from homology"/>
<keyword evidence="1" id="KW-0347">Helicase</keyword>
<comment type="cofactor">
    <cofactor evidence="1">
        <name>Mg(2+)</name>
        <dbReference type="ChEBI" id="CHEBI:18420"/>
    </cofactor>
</comment>
<protein>
    <recommendedName>
        <fullName evidence="1">ATP-dependent DNA helicase</fullName>
        <ecNumber evidence="1">5.6.2.3</ecNumber>
    </recommendedName>
</protein>
<dbReference type="Pfam" id="PF05970">
    <property type="entry name" value="PIF1"/>
    <property type="match status" value="2"/>
</dbReference>
<comment type="catalytic activity">
    <reaction evidence="1">
        <text>ATP + H2O = ADP + phosphate + H(+)</text>
        <dbReference type="Rhea" id="RHEA:13065"/>
        <dbReference type="ChEBI" id="CHEBI:15377"/>
        <dbReference type="ChEBI" id="CHEBI:15378"/>
        <dbReference type="ChEBI" id="CHEBI:30616"/>
        <dbReference type="ChEBI" id="CHEBI:43474"/>
        <dbReference type="ChEBI" id="CHEBI:456216"/>
        <dbReference type="EC" id="5.6.2.3"/>
    </reaction>
</comment>
<dbReference type="PANTHER" id="PTHR10492">
    <property type="match status" value="1"/>
</dbReference>
<dbReference type="Pfam" id="PF21530">
    <property type="entry name" value="Pif1_2B_dom"/>
    <property type="match status" value="1"/>
</dbReference>
<feature type="domain" description="DNA helicase Pif1-like DEAD-box helicase" evidence="2">
    <location>
        <begin position="2"/>
        <end position="62"/>
    </location>
</feature>
<evidence type="ECO:0000259" key="2">
    <source>
        <dbReference type="Pfam" id="PF05970"/>
    </source>
</evidence>
<evidence type="ECO:0000256" key="1">
    <source>
        <dbReference type="RuleBase" id="RU363044"/>
    </source>
</evidence>
<dbReference type="GO" id="GO:0005524">
    <property type="term" value="F:ATP binding"/>
    <property type="evidence" value="ECO:0007669"/>
    <property type="project" value="UniProtKB-KW"/>
</dbReference>
<evidence type="ECO:0000313" key="4">
    <source>
        <dbReference type="EnsemblMetazoa" id="CJA41175a.1"/>
    </source>
</evidence>
<keyword evidence="5" id="KW-1185">Reference proteome</keyword>
<accession>A0A8R1EPB8</accession>
<keyword evidence="1" id="KW-0234">DNA repair</keyword>
<name>A0A8R1EPB8_CAEJA</name>
<dbReference type="InterPro" id="IPR010285">
    <property type="entry name" value="DNA_helicase_pif1-like_DEAD"/>
</dbReference>
<dbReference type="GO" id="GO:0016787">
    <property type="term" value="F:hydrolase activity"/>
    <property type="evidence" value="ECO:0007669"/>
    <property type="project" value="UniProtKB-KW"/>
</dbReference>
<comment type="similarity">
    <text evidence="1">Belongs to the helicase family.</text>
</comment>
<dbReference type="GO" id="GO:0006310">
    <property type="term" value="P:DNA recombination"/>
    <property type="evidence" value="ECO:0007669"/>
    <property type="project" value="UniProtKB-KW"/>
</dbReference>
<sequence>MFVLDGPRGTGKTYTYNVIFHMLTAMNKNVQCTAWTGIASTLLPNGRTSASLFKLNIGNDSETSSHSNGNLPDSPVPFGGKRIVLGGDFRQIFPVIRRGIKTDLINNCIKNSYLWNQFQKFSLLDNMRIINGDANWIKFLLDVGDGVANDYEDRVTLPEGLPVLEDLVDDVFAVYFLEVFIQTIGYNKYITTEFLNSVWTPSILHRLCLNVGSVVMLSRNLDVSSGMCNSTRLIGKELQRKCILCTFATYEDEKLPFHLKRTQFPVKLAFAISINKAQGQSFGRVGLYFPEDVFAYGQT</sequence>
<dbReference type="GO" id="GO:0006281">
    <property type="term" value="P:DNA repair"/>
    <property type="evidence" value="ECO:0007669"/>
    <property type="project" value="UniProtKB-KW"/>
</dbReference>
<dbReference type="Gene3D" id="3.40.50.300">
    <property type="entry name" value="P-loop containing nucleotide triphosphate hydrolases"/>
    <property type="match status" value="1"/>
</dbReference>
<feature type="domain" description="DNA helicase Pif1-like DEAD-box helicase" evidence="2">
    <location>
        <begin position="76"/>
        <end position="152"/>
    </location>
</feature>
<dbReference type="InterPro" id="IPR049163">
    <property type="entry name" value="Pif1-like_2B_dom"/>
</dbReference>
<evidence type="ECO:0000313" key="5">
    <source>
        <dbReference type="Proteomes" id="UP000005237"/>
    </source>
</evidence>
<keyword evidence="1" id="KW-0233">DNA recombination</keyword>
<dbReference type="InterPro" id="IPR027417">
    <property type="entry name" value="P-loop_NTPase"/>
</dbReference>
<keyword evidence="1" id="KW-0227">DNA damage</keyword>
<dbReference type="EC" id="5.6.2.3" evidence="1"/>
<dbReference type="SUPFAM" id="SSF52540">
    <property type="entry name" value="P-loop containing nucleoside triphosphate hydrolases"/>
    <property type="match status" value="2"/>
</dbReference>
<dbReference type="PANTHER" id="PTHR10492:SF57">
    <property type="entry name" value="ATP-DEPENDENT DNA HELICASE"/>
    <property type="match status" value="1"/>
</dbReference>
<reference evidence="4" key="2">
    <citation type="submission" date="2022-06" db="UniProtKB">
        <authorList>
            <consortium name="EnsemblMetazoa"/>
        </authorList>
    </citation>
    <scope>IDENTIFICATION</scope>
    <source>
        <strain evidence="4">DF5081</strain>
    </source>
</reference>
<keyword evidence="1" id="KW-0547">Nucleotide-binding</keyword>
<dbReference type="Proteomes" id="UP000005237">
    <property type="component" value="Unassembled WGS sequence"/>
</dbReference>
<keyword evidence="1" id="KW-0067">ATP-binding</keyword>